<dbReference type="NCBIfam" id="TIGR02150">
    <property type="entry name" value="IPP_isom_1"/>
    <property type="match status" value="1"/>
</dbReference>
<evidence type="ECO:0000256" key="3">
    <source>
        <dbReference type="ARBA" id="ARBA00012057"/>
    </source>
</evidence>
<evidence type="ECO:0000256" key="10">
    <source>
        <dbReference type="HAMAP-Rule" id="MF_00202"/>
    </source>
</evidence>
<evidence type="ECO:0000256" key="7">
    <source>
        <dbReference type="ARBA" id="ARBA00023211"/>
    </source>
</evidence>
<comment type="caution">
    <text evidence="13">The sequence shown here is derived from an EMBL/GenBank/DDBJ whole genome shotgun (WGS) entry which is preliminary data.</text>
</comment>
<evidence type="ECO:0000256" key="1">
    <source>
        <dbReference type="ARBA" id="ARBA00004826"/>
    </source>
</evidence>
<reference evidence="13 14" key="1">
    <citation type="submission" date="2019-07" db="EMBL/GenBank/DDBJ databases">
        <title>Draft genome of C. aurimucosum strain 2274.</title>
        <authorList>
            <person name="Pacheco L.G.C."/>
            <person name="Aguiar E.R.G.R."/>
            <person name="Santos C.S."/>
            <person name="Rocha D.J.P.G."/>
            <person name="Sant'Anna L.O."/>
            <person name="Mattos-Guaraldi A.L."/>
            <person name="Santos L.S."/>
        </authorList>
    </citation>
    <scope>NUCLEOTIDE SEQUENCE [LARGE SCALE GENOMIC DNA]</scope>
    <source>
        <strain evidence="13 14">2274</strain>
    </source>
</reference>
<gene>
    <name evidence="10" type="primary">idi</name>
    <name evidence="13" type="ORF">FNY97_06705</name>
</gene>
<evidence type="ECO:0000259" key="12">
    <source>
        <dbReference type="PROSITE" id="PS51462"/>
    </source>
</evidence>
<accession>A0A553FXI8</accession>
<evidence type="ECO:0000256" key="6">
    <source>
        <dbReference type="ARBA" id="ARBA00022842"/>
    </source>
</evidence>
<keyword evidence="8 10" id="KW-0414">Isoprene biosynthesis</keyword>
<comment type="catalytic activity">
    <reaction evidence="10">
        <text>isopentenyl diphosphate = dimethylallyl diphosphate</text>
        <dbReference type="Rhea" id="RHEA:23284"/>
        <dbReference type="ChEBI" id="CHEBI:57623"/>
        <dbReference type="ChEBI" id="CHEBI:128769"/>
        <dbReference type="EC" id="5.3.3.2"/>
    </reaction>
</comment>
<dbReference type="SUPFAM" id="SSF55811">
    <property type="entry name" value="Nudix"/>
    <property type="match status" value="1"/>
</dbReference>
<dbReference type="GO" id="GO:0004452">
    <property type="term" value="F:isopentenyl-diphosphate delta-isomerase activity"/>
    <property type="evidence" value="ECO:0007669"/>
    <property type="project" value="UniProtKB-UniRule"/>
</dbReference>
<dbReference type="NCBIfam" id="NF002995">
    <property type="entry name" value="PRK03759.1"/>
    <property type="match status" value="1"/>
</dbReference>
<dbReference type="InterPro" id="IPR000086">
    <property type="entry name" value="NUDIX_hydrolase_dom"/>
</dbReference>
<dbReference type="InterPro" id="IPR011876">
    <property type="entry name" value="IsopentenylPP_isomerase_typ1"/>
</dbReference>
<evidence type="ECO:0000256" key="9">
    <source>
        <dbReference type="ARBA" id="ARBA00023235"/>
    </source>
</evidence>
<keyword evidence="5 10" id="KW-0479">Metal-binding</keyword>
<evidence type="ECO:0000256" key="5">
    <source>
        <dbReference type="ARBA" id="ARBA00022723"/>
    </source>
</evidence>
<dbReference type="GO" id="GO:0005737">
    <property type="term" value="C:cytoplasm"/>
    <property type="evidence" value="ECO:0007669"/>
    <property type="project" value="UniProtKB-SubCell"/>
</dbReference>
<dbReference type="GO" id="GO:0046872">
    <property type="term" value="F:metal ion binding"/>
    <property type="evidence" value="ECO:0007669"/>
    <property type="project" value="UniProtKB-KW"/>
</dbReference>
<dbReference type="Gene3D" id="3.90.79.10">
    <property type="entry name" value="Nucleoside Triphosphate Pyrophosphohydrolase"/>
    <property type="match status" value="1"/>
</dbReference>
<feature type="active site" evidence="10 11">
    <location>
        <position position="113"/>
    </location>
</feature>
<evidence type="ECO:0000256" key="8">
    <source>
        <dbReference type="ARBA" id="ARBA00023229"/>
    </source>
</evidence>
<comment type="cofactor">
    <cofactor evidence="10">
        <name>Mg(2+)</name>
        <dbReference type="ChEBI" id="CHEBI:18420"/>
    </cofactor>
    <text evidence="10">Binds 1 Mg(2+) ion per subunit. The magnesium ion binds only when substrate is bound.</text>
</comment>
<feature type="binding site" evidence="10">
    <location>
        <position position="67"/>
    </location>
    <ligand>
        <name>Mn(2+)</name>
        <dbReference type="ChEBI" id="CHEBI:29035"/>
    </ligand>
</feature>
<dbReference type="CDD" id="cd02885">
    <property type="entry name" value="NUDIX_IPP_Isomerase"/>
    <property type="match status" value="1"/>
</dbReference>
<keyword evidence="14" id="KW-1185">Reference proteome</keyword>
<dbReference type="PANTHER" id="PTHR10885:SF0">
    <property type="entry name" value="ISOPENTENYL-DIPHOSPHATE DELTA-ISOMERASE"/>
    <property type="match status" value="1"/>
</dbReference>
<dbReference type="HAMAP" id="MF_00202">
    <property type="entry name" value="Idi"/>
    <property type="match status" value="1"/>
</dbReference>
<comment type="pathway">
    <text evidence="1 10">Isoprenoid biosynthesis; dimethylallyl diphosphate biosynthesis; dimethylallyl diphosphate from isopentenyl diphosphate: step 1/1.</text>
</comment>
<organism evidence="13 14">
    <name type="scientific">Corynebacterium hiratae</name>
    <dbReference type="NCBI Taxonomy" id="3139423"/>
    <lineage>
        <taxon>Bacteria</taxon>
        <taxon>Bacillati</taxon>
        <taxon>Actinomycetota</taxon>
        <taxon>Actinomycetes</taxon>
        <taxon>Mycobacteriales</taxon>
        <taxon>Corynebacteriaceae</taxon>
        <taxon>Corynebacterium</taxon>
    </lineage>
</organism>
<comment type="similarity">
    <text evidence="2 10">Belongs to the IPP isomerase type 1 family.</text>
</comment>
<keyword evidence="4 10" id="KW-0963">Cytoplasm</keyword>
<comment type="subcellular location">
    <subcellularLocation>
        <location evidence="10">Cytoplasm</location>
    </subcellularLocation>
</comment>
<comment type="function">
    <text evidence="10">Catalyzes the 1,3-allylic rearrangement of the homoallylic substrate isopentenyl (IPP) to its highly electrophilic allylic isomer, dimethylallyl diphosphate (DMAPP).</text>
</comment>
<keyword evidence="6 10" id="KW-0460">Magnesium</keyword>
<dbReference type="InterPro" id="IPR015797">
    <property type="entry name" value="NUDIX_hydrolase-like_dom_sf"/>
</dbReference>
<dbReference type="UniPathway" id="UPA00059">
    <property type="reaction ID" value="UER00104"/>
</dbReference>
<feature type="domain" description="Nudix hydrolase" evidence="12">
    <location>
        <begin position="29"/>
        <end position="161"/>
    </location>
</feature>
<evidence type="ECO:0000256" key="11">
    <source>
        <dbReference type="PIRSR" id="PIRSR018427-1"/>
    </source>
</evidence>
<feature type="binding site" evidence="10">
    <location>
        <position position="111"/>
    </location>
    <ligand>
        <name>Mn(2+)</name>
        <dbReference type="ChEBI" id="CHEBI:29035"/>
    </ligand>
</feature>
<proteinExistence type="inferred from homology"/>
<evidence type="ECO:0000256" key="4">
    <source>
        <dbReference type="ARBA" id="ARBA00022490"/>
    </source>
</evidence>
<dbReference type="GO" id="GO:0050992">
    <property type="term" value="P:dimethylallyl diphosphate biosynthetic process"/>
    <property type="evidence" value="ECO:0007669"/>
    <property type="project" value="UniProtKB-UniRule"/>
</dbReference>
<evidence type="ECO:0000313" key="14">
    <source>
        <dbReference type="Proteomes" id="UP000320443"/>
    </source>
</evidence>
<keyword evidence="7 10" id="KW-0464">Manganese</keyword>
<dbReference type="EMBL" id="VKDK01000008">
    <property type="protein sequence ID" value="TRX61964.1"/>
    <property type="molecule type" value="Genomic_DNA"/>
</dbReference>
<dbReference type="AlphaFoldDB" id="A0A553FXI8"/>
<protein>
    <recommendedName>
        <fullName evidence="3 10">Isopentenyl-diphosphate Delta-isomerase</fullName>
        <shortName evidence="10">IPP isomerase</shortName>
        <ecNumber evidence="3 10">5.3.3.2</ecNumber>
    </recommendedName>
    <alternativeName>
        <fullName evidence="10">IPP:DMAPP isomerase</fullName>
    </alternativeName>
    <alternativeName>
        <fullName evidence="10">Isopentenyl pyrophosphate isomerase</fullName>
    </alternativeName>
</protein>
<name>A0A553FXI8_9CORY</name>
<evidence type="ECO:0000256" key="2">
    <source>
        <dbReference type="ARBA" id="ARBA00007579"/>
    </source>
</evidence>
<dbReference type="GO" id="GO:0008299">
    <property type="term" value="P:isoprenoid biosynthetic process"/>
    <property type="evidence" value="ECO:0007669"/>
    <property type="project" value="UniProtKB-UniRule"/>
</dbReference>
<dbReference type="InterPro" id="IPR056375">
    <property type="entry name" value="Idi_bact"/>
</dbReference>
<dbReference type="Proteomes" id="UP000320443">
    <property type="component" value="Unassembled WGS sequence"/>
</dbReference>
<feature type="binding site" evidence="10">
    <location>
        <position position="24"/>
    </location>
    <ligand>
        <name>Mn(2+)</name>
        <dbReference type="ChEBI" id="CHEBI:29035"/>
    </ligand>
</feature>
<feature type="binding site" evidence="10">
    <location>
        <position position="31"/>
    </location>
    <ligand>
        <name>Mn(2+)</name>
        <dbReference type="ChEBI" id="CHEBI:29035"/>
    </ligand>
</feature>
<feature type="binding site" evidence="10">
    <location>
        <position position="85"/>
    </location>
    <ligand>
        <name>Mg(2+)</name>
        <dbReference type="ChEBI" id="CHEBI:18420"/>
    </ligand>
</feature>
<dbReference type="PROSITE" id="PS51462">
    <property type="entry name" value="NUDIX"/>
    <property type="match status" value="1"/>
</dbReference>
<dbReference type="EC" id="5.3.3.2" evidence="3 10"/>
<keyword evidence="9 10" id="KW-0413">Isomerase</keyword>
<sequence length="174" mass="19060">MTELVVLASPEGKPAGTADKAAVHTTDTPLHFAFSAWVVRDGQLLLTRRALSKLTWPGVWTNSFCGHPGPDEPTADAVVRRGRFELGLTGTPRLVLPDFAYRAEDSSGVVENEICPVYLFETEDDPTPNPEEVDSFEWAPVRDVLAAVDATPFAFSPWMVEELTHQPLRAALMA</sequence>
<dbReference type="Pfam" id="PF00293">
    <property type="entry name" value="NUDIX"/>
    <property type="match status" value="1"/>
</dbReference>
<dbReference type="PIRSF" id="PIRSF018427">
    <property type="entry name" value="Isopntndiph_ism"/>
    <property type="match status" value="1"/>
</dbReference>
<dbReference type="PANTHER" id="PTHR10885">
    <property type="entry name" value="ISOPENTENYL-DIPHOSPHATE DELTA-ISOMERASE"/>
    <property type="match status" value="1"/>
</dbReference>
<dbReference type="RefSeq" id="WP_144013467.1">
    <property type="nucleotide sequence ID" value="NZ_VKDK01000008.1"/>
</dbReference>
<feature type="active site" evidence="10 11">
    <location>
        <position position="65"/>
    </location>
</feature>
<evidence type="ECO:0000313" key="13">
    <source>
        <dbReference type="EMBL" id="TRX61964.1"/>
    </source>
</evidence>
<feature type="binding site" evidence="10">
    <location>
        <position position="113"/>
    </location>
    <ligand>
        <name>Mn(2+)</name>
        <dbReference type="ChEBI" id="CHEBI:29035"/>
    </ligand>
</feature>
<comment type="cofactor">
    <cofactor evidence="10">
        <name>Mn(2+)</name>
        <dbReference type="ChEBI" id="CHEBI:29035"/>
    </cofactor>
    <text evidence="10">Binds 1 Mn(2+) ion per subunit.</text>
</comment>